<feature type="compositionally biased region" description="Basic and acidic residues" evidence="2">
    <location>
        <begin position="65"/>
        <end position="91"/>
    </location>
</feature>
<evidence type="ECO:0000313" key="3">
    <source>
        <dbReference type="Proteomes" id="UP000038045"/>
    </source>
</evidence>
<dbReference type="GO" id="GO:0015631">
    <property type="term" value="F:tubulin binding"/>
    <property type="evidence" value="ECO:0007669"/>
    <property type="project" value="InterPro"/>
</dbReference>
<feature type="compositionally biased region" description="Polar residues" evidence="2">
    <location>
        <begin position="640"/>
        <end position="650"/>
    </location>
</feature>
<dbReference type="STRING" id="131310.A0A0N4Z2H7"/>
<dbReference type="Proteomes" id="UP000038045">
    <property type="component" value="Unplaced"/>
</dbReference>
<name>A0A0N4Z2H7_PARTI</name>
<dbReference type="Pfam" id="PF00418">
    <property type="entry name" value="Tubulin-binding"/>
    <property type="match status" value="1"/>
</dbReference>
<feature type="compositionally biased region" description="Basic and acidic residues" evidence="2">
    <location>
        <begin position="41"/>
        <end position="55"/>
    </location>
</feature>
<feature type="region of interest" description="Disordered" evidence="2">
    <location>
        <begin position="604"/>
        <end position="650"/>
    </location>
</feature>
<sequence length="650" mass="71399">MEQQAVSEEKKNTSSDIFQGFLNNPLINEVSNNVMSALSDHIKNVQHHGENDKQQDSGVDDIEETFQKVDASKKDDEPKDDHKEDKNEHNPINDFFNNQFGSKIGGFVGNITSNVIDSIKHENHDVSLDDVHNENRTETPEPTKEEFVISNNNDEKHPQEPSGGINLGTLISGAQDIFAQHGDKIHDVVKNIIPSIGGDNHLNDAPQEPQSVVNDNEDDKSKGNSNNMSIPKVDIIAASPLPFDHHHDHAPIEPTHDTKEPVNDNIVDEIQEEFSCVKLQGYTQENSDVHDLVDFGDNNNIKKEEQFVESQHQEEIKEPIVVDIHKEILIKKEVTPEKEDAEVNHEISVHSHEIINHEEPFIEIKQEVEEKVEIPQPVTVPIHAEIKNEIEHDVKDEIKNDVQNEIKNEIKNDVKNEVKKVDNKKTTPAPSKPKVPSTTTKSSPAPAKPVSKTSTTRTPTKAPAPKTPVTKTATPRVPPATRPAPRPTTTTTTSTSNDKLPSYARPTGASQRASTVGTKSPNSVQSPSKTSSLASSSGIRPLPKIANKYKDVKSKVFSSISQPTPTEKSNPVKTPSKPATNGIKPLPKTKLNWKAESKVGSFANIQHKPAGGHVKTSNNKPAPPTTKVGNVTAELPGNINPLNTSEALGQ</sequence>
<keyword evidence="1" id="KW-0493">Microtubule</keyword>
<comment type="subcellular location">
    <subcellularLocation>
        <location evidence="1">Cytoplasm</location>
        <location evidence="1">Cytoskeleton</location>
    </subcellularLocation>
</comment>
<reference evidence="4" key="1">
    <citation type="submission" date="2017-02" db="UniProtKB">
        <authorList>
            <consortium name="WormBaseParasite"/>
        </authorList>
    </citation>
    <scope>IDENTIFICATION</scope>
</reference>
<proteinExistence type="predicted"/>
<evidence type="ECO:0000256" key="2">
    <source>
        <dbReference type="SAM" id="MobiDB-lite"/>
    </source>
</evidence>
<feature type="compositionally biased region" description="Polar residues" evidence="2">
    <location>
        <begin position="508"/>
        <end position="525"/>
    </location>
</feature>
<keyword evidence="3" id="KW-1185">Reference proteome</keyword>
<feature type="compositionally biased region" description="Low complexity" evidence="2">
    <location>
        <begin position="448"/>
        <end position="475"/>
    </location>
</feature>
<dbReference type="InterPro" id="IPR001084">
    <property type="entry name" value="MAP_tubulin-bd_rpt"/>
</dbReference>
<keyword evidence="1" id="KW-0206">Cytoskeleton</keyword>
<feature type="region of interest" description="Disordered" evidence="2">
    <location>
        <begin position="417"/>
        <end position="589"/>
    </location>
</feature>
<feature type="compositionally biased region" description="Low complexity" evidence="2">
    <location>
        <begin position="487"/>
        <end position="496"/>
    </location>
</feature>
<feature type="compositionally biased region" description="Low complexity" evidence="2">
    <location>
        <begin position="526"/>
        <end position="537"/>
    </location>
</feature>
<dbReference type="GO" id="GO:0005874">
    <property type="term" value="C:microtubule"/>
    <property type="evidence" value="ECO:0007669"/>
    <property type="project" value="UniProtKB-KW"/>
</dbReference>
<feature type="compositionally biased region" description="Pro residues" evidence="2">
    <location>
        <begin position="476"/>
        <end position="486"/>
    </location>
</feature>
<protein>
    <recommendedName>
        <fullName evidence="1">Microtubule-associated protein</fullName>
    </recommendedName>
</protein>
<feature type="compositionally biased region" description="Polar residues" evidence="2">
    <location>
        <begin position="556"/>
        <end position="579"/>
    </location>
</feature>
<evidence type="ECO:0000313" key="4">
    <source>
        <dbReference type="WBParaSite" id="PTRK_0000107200.1"/>
    </source>
</evidence>
<dbReference type="AlphaFoldDB" id="A0A0N4Z2H7"/>
<feature type="region of interest" description="Disordered" evidence="2">
    <location>
        <begin position="199"/>
        <end position="230"/>
    </location>
</feature>
<evidence type="ECO:0000256" key="1">
    <source>
        <dbReference type="RuleBase" id="RU000686"/>
    </source>
</evidence>
<feature type="region of interest" description="Disordered" evidence="2">
    <location>
        <begin position="41"/>
        <end position="94"/>
    </location>
</feature>
<accession>A0A0N4Z2H7</accession>
<keyword evidence="1" id="KW-0963">Cytoplasm</keyword>
<dbReference type="WBParaSite" id="PTRK_0000107200.1">
    <property type="protein sequence ID" value="PTRK_0000107200.1"/>
    <property type="gene ID" value="PTRK_0000107200"/>
</dbReference>
<dbReference type="PROSITE" id="PS00229">
    <property type="entry name" value="TAU_MAP_1"/>
    <property type="match status" value="1"/>
</dbReference>
<organism evidence="3 4">
    <name type="scientific">Parastrongyloides trichosuri</name>
    <name type="common">Possum-specific nematode worm</name>
    <dbReference type="NCBI Taxonomy" id="131310"/>
    <lineage>
        <taxon>Eukaryota</taxon>
        <taxon>Metazoa</taxon>
        <taxon>Ecdysozoa</taxon>
        <taxon>Nematoda</taxon>
        <taxon>Chromadorea</taxon>
        <taxon>Rhabditida</taxon>
        <taxon>Tylenchina</taxon>
        <taxon>Panagrolaimomorpha</taxon>
        <taxon>Strongyloidoidea</taxon>
        <taxon>Strongyloididae</taxon>
        <taxon>Parastrongyloides</taxon>
    </lineage>
</organism>